<dbReference type="InterPro" id="IPR052155">
    <property type="entry name" value="Biofilm_reg_signaling"/>
</dbReference>
<dbReference type="PROSITE" id="PS50112">
    <property type="entry name" value="PAS"/>
    <property type="match status" value="1"/>
</dbReference>
<dbReference type="EMBL" id="JAUJEA010000008">
    <property type="protein sequence ID" value="MDN5203811.1"/>
    <property type="molecule type" value="Genomic_DNA"/>
</dbReference>
<dbReference type="Proteomes" id="UP001172082">
    <property type="component" value="Unassembled WGS sequence"/>
</dbReference>
<evidence type="ECO:0000313" key="5">
    <source>
        <dbReference type="Proteomes" id="UP001172082"/>
    </source>
</evidence>
<evidence type="ECO:0000256" key="2">
    <source>
        <dbReference type="SAM" id="Phobius"/>
    </source>
</evidence>
<dbReference type="Pfam" id="PF13185">
    <property type="entry name" value="GAF_2"/>
    <property type="match status" value="1"/>
</dbReference>
<dbReference type="InterPro" id="IPR013655">
    <property type="entry name" value="PAS_fold_3"/>
</dbReference>
<dbReference type="PANTHER" id="PTHR44757:SF2">
    <property type="entry name" value="BIOFILM ARCHITECTURE MAINTENANCE PROTEIN MBAA"/>
    <property type="match status" value="1"/>
</dbReference>
<accession>A0ABT8KST0</accession>
<reference evidence="4" key="1">
    <citation type="submission" date="2023-06" db="EMBL/GenBank/DDBJ databases">
        <title>Genomic of Parafulvivirga corallium.</title>
        <authorList>
            <person name="Wang G."/>
        </authorList>
    </citation>
    <scope>NUCLEOTIDE SEQUENCE</scope>
    <source>
        <strain evidence="4">BMA10</strain>
    </source>
</reference>
<keyword evidence="2" id="KW-1133">Transmembrane helix</keyword>
<dbReference type="Pfam" id="PF08447">
    <property type="entry name" value="PAS_3"/>
    <property type="match status" value="1"/>
</dbReference>
<keyword evidence="5" id="KW-1185">Reference proteome</keyword>
<feature type="coiled-coil region" evidence="1">
    <location>
        <begin position="308"/>
        <end position="356"/>
    </location>
</feature>
<dbReference type="InterPro" id="IPR029016">
    <property type="entry name" value="GAF-like_dom_sf"/>
</dbReference>
<keyword evidence="1" id="KW-0175">Coiled coil</keyword>
<dbReference type="Gene3D" id="3.30.450.40">
    <property type="match status" value="1"/>
</dbReference>
<protein>
    <submittedName>
        <fullName evidence="4">PAS domain S-box protein</fullName>
    </submittedName>
</protein>
<comment type="caution">
    <text evidence="4">The sequence shown here is derived from an EMBL/GenBank/DDBJ whole genome shotgun (WGS) entry which is preliminary data.</text>
</comment>
<evidence type="ECO:0000259" key="3">
    <source>
        <dbReference type="PROSITE" id="PS50112"/>
    </source>
</evidence>
<dbReference type="SMART" id="SM00065">
    <property type="entry name" value="GAF"/>
    <property type="match status" value="1"/>
</dbReference>
<feature type="transmembrane region" description="Helical" evidence="2">
    <location>
        <begin position="12"/>
        <end position="31"/>
    </location>
</feature>
<keyword evidence="2" id="KW-0472">Membrane</keyword>
<dbReference type="InterPro" id="IPR035965">
    <property type="entry name" value="PAS-like_dom_sf"/>
</dbReference>
<dbReference type="CDD" id="cd00130">
    <property type="entry name" value="PAS"/>
    <property type="match status" value="1"/>
</dbReference>
<gene>
    <name evidence="4" type="ORF">QQ008_20640</name>
</gene>
<dbReference type="PANTHER" id="PTHR44757">
    <property type="entry name" value="DIGUANYLATE CYCLASE DGCP"/>
    <property type="match status" value="1"/>
</dbReference>
<evidence type="ECO:0000256" key="1">
    <source>
        <dbReference type="SAM" id="Coils"/>
    </source>
</evidence>
<dbReference type="Gene3D" id="3.30.450.20">
    <property type="entry name" value="PAS domain"/>
    <property type="match status" value="2"/>
</dbReference>
<sequence length="599" mass="68591">MKKIVGSEIFTWSVFLILSIMGLLLGCLVGLNLYVRLFFSVTTLCFLSLQIRSVIRKLRFIDSFSTSVLNGNFPLIPEKKKKLVVVQCLDSLHHKIHEVIRFVQSLDNDSFKFSYINPEDEIGKSLVELGEKQQQQKEAEFKRHWKTEGLARFSEILRTNEQDLKDLSFRILCNLVKYVNANQGGFFIEEEKEGVRFLELSACFAYDSKKFVEKHISEGQGLIGQSMLEKDVIHVTDIPTDYVSITSGLGESTPTNLIIIPLMLNDKFYGAFELASFESFEEYQIDFLKEVATNIASAIATVKTNGHTQKLLDESQSLAAELRSTEEEMRQNMEELQATQEEMRRKQTETENQRRELTLHLETINKTIATIEFDHEARIVSANNVYLDISGYSQSDLKGQSYDFILPHDELIKPQNAMMWDSLKSGNFFTGQFRQKSKTGEDLWLLGTFNPVMSSSGELEQIKMFAQFNTLEKEKEVNMCQMLNAFKSIVPVVELDTKCVCLRANNIFHEQMGISRMELRKKNIEQIFEKDLGKGLLDEILNKLKNGDVVEEQVTFISAEGNVKVLRAIFNPIKKHNNELDKVLLVLIDKEMIVNVNTA</sequence>
<dbReference type="NCBIfam" id="TIGR00229">
    <property type="entry name" value="sensory_box"/>
    <property type="match status" value="2"/>
</dbReference>
<organism evidence="4 5">
    <name type="scientific">Splendidivirga corallicola</name>
    <dbReference type="NCBI Taxonomy" id="3051826"/>
    <lineage>
        <taxon>Bacteria</taxon>
        <taxon>Pseudomonadati</taxon>
        <taxon>Bacteroidota</taxon>
        <taxon>Cytophagia</taxon>
        <taxon>Cytophagales</taxon>
        <taxon>Splendidivirgaceae</taxon>
        <taxon>Splendidivirga</taxon>
    </lineage>
</organism>
<dbReference type="SUPFAM" id="SSF55781">
    <property type="entry name" value="GAF domain-like"/>
    <property type="match status" value="1"/>
</dbReference>
<keyword evidence="2" id="KW-0812">Transmembrane</keyword>
<dbReference type="RefSeq" id="WP_346753834.1">
    <property type="nucleotide sequence ID" value="NZ_JAUJEA010000008.1"/>
</dbReference>
<dbReference type="InterPro" id="IPR000014">
    <property type="entry name" value="PAS"/>
</dbReference>
<evidence type="ECO:0000313" key="4">
    <source>
        <dbReference type="EMBL" id="MDN5203811.1"/>
    </source>
</evidence>
<dbReference type="SUPFAM" id="SSF55785">
    <property type="entry name" value="PYP-like sensor domain (PAS domain)"/>
    <property type="match status" value="2"/>
</dbReference>
<dbReference type="Pfam" id="PF13426">
    <property type="entry name" value="PAS_9"/>
    <property type="match status" value="1"/>
</dbReference>
<name>A0ABT8KST0_9BACT</name>
<feature type="domain" description="PAS" evidence="3">
    <location>
        <begin position="353"/>
        <end position="409"/>
    </location>
</feature>
<dbReference type="PROSITE" id="PS51257">
    <property type="entry name" value="PROKAR_LIPOPROTEIN"/>
    <property type="match status" value="1"/>
</dbReference>
<dbReference type="InterPro" id="IPR003018">
    <property type="entry name" value="GAF"/>
</dbReference>
<proteinExistence type="predicted"/>